<dbReference type="InterPro" id="IPR024395">
    <property type="entry name" value="CLASP_N_dom"/>
</dbReference>
<evidence type="ECO:0000256" key="6">
    <source>
        <dbReference type="ARBA" id="ARBA00022737"/>
    </source>
</evidence>
<dbReference type="GO" id="GO:1902903">
    <property type="term" value="P:regulation of supramolecular fiber organization"/>
    <property type="evidence" value="ECO:0007669"/>
    <property type="project" value="UniProtKB-ARBA"/>
</dbReference>
<organism evidence="12 13">
    <name type="scientific">Acaulospora morrowiae</name>
    <dbReference type="NCBI Taxonomy" id="94023"/>
    <lineage>
        <taxon>Eukaryota</taxon>
        <taxon>Fungi</taxon>
        <taxon>Fungi incertae sedis</taxon>
        <taxon>Mucoromycota</taxon>
        <taxon>Glomeromycotina</taxon>
        <taxon>Glomeromycetes</taxon>
        <taxon>Diversisporales</taxon>
        <taxon>Acaulosporaceae</taxon>
        <taxon>Acaulospora</taxon>
    </lineage>
</organism>
<feature type="compositionally biased region" description="Polar residues" evidence="10">
    <location>
        <begin position="1176"/>
        <end position="1198"/>
    </location>
</feature>
<dbReference type="Proteomes" id="UP000789342">
    <property type="component" value="Unassembled WGS sequence"/>
</dbReference>
<feature type="compositionally biased region" description="Polar residues" evidence="10">
    <location>
        <begin position="630"/>
        <end position="648"/>
    </location>
</feature>
<dbReference type="GO" id="GO:0031110">
    <property type="term" value="P:regulation of microtubule polymerization or depolymerization"/>
    <property type="evidence" value="ECO:0007669"/>
    <property type="project" value="UniProtKB-ARBA"/>
</dbReference>
<dbReference type="PANTHER" id="PTHR21567">
    <property type="entry name" value="CLASP"/>
    <property type="match status" value="1"/>
</dbReference>
<dbReference type="PANTHER" id="PTHR21567:SF9">
    <property type="entry name" value="CLIP-ASSOCIATING PROTEIN"/>
    <property type="match status" value="1"/>
</dbReference>
<protein>
    <submittedName>
        <fullName evidence="12">2273_t:CDS:1</fullName>
    </submittedName>
</protein>
<dbReference type="SMART" id="SM01349">
    <property type="entry name" value="TOG"/>
    <property type="match status" value="3"/>
</dbReference>
<dbReference type="GO" id="GO:1990023">
    <property type="term" value="C:mitotic spindle midzone"/>
    <property type="evidence" value="ECO:0007669"/>
    <property type="project" value="TreeGrafter"/>
</dbReference>
<comment type="caution">
    <text evidence="12">The sequence shown here is derived from an EMBL/GenBank/DDBJ whole genome shotgun (WGS) entry which is preliminary data.</text>
</comment>
<dbReference type="PROSITE" id="PS50077">
    <property type="entry name" value="HEAT_REPEAT"/>
    <property type="match status" value="1"/>
</dbReference>
<feature type="domain" description="TOG" evidence="11">
    <location>
        <begin position="3"/>
        <end position="237"/>
    </location>
</feature>
<dbReference type="GO" id="GO:0005881">
    <property type="term" value="C:cytoplasmic microtubule"/>
    <property type="evidence" value="ECO:0007669"/>
    <property type="project" value="TreeGrafter"/>
</dbReference>
<feature type="domain" description="TOG" evidence="11">
    <location>
        <begin position="296"/>
        <end position="539"/>
    </location>
</feature>
<dbReference type="GO" id="GO:0005876">
    <property type="term" value="C:spindle microtubule"/>
    <property type="evidence" value="ECO:0007669"/>
    <property type="project" value="TreeGrafter"/>
</dbReference>
<dbReference type="Gene3D" id="1.25.10.10">
    <property type="entry name" value="Leucine-rich Repeat Variant"/>
    <property type="match status" value="3"/>
</dbReference>
<evidence type="ECO:0000256" key="3">
    <source>
        <dbReference type="ARBA" id="ARBA00022490"/>
    </source>
</evidence>
<reference evidence="12" key="1">
    <citation type="submission" date="2021-06" db="EMBL/GenBank/DDBJ databases">
        <authorList>
            <person name="Kallberg Y."/>
            <person name="Tangrot J."/>
            <person name="Rosling A."/>
        </authorList>
    </citation>
    <scope>NUCLEOTIDE SEQUENCE</scope>
    <source>
        <strain evidence="12">CL551</strain>
    </source>
</reference>
<evidence type="ECO:0000256" key="4">
    <source>
        <dbReference type="ARBA" id="ARBA00022618"/>
    </source>
</evidence>
<feature type="repeat" description="HEAT" evidence="9">
    <location>
        <begin position="1775"/>
        <end position="1810"/>
    </location>
</feature>
<evidence type="ECO:0000256" key="9">
    <source>
        <dbReference type="PROSITE-ProRule" id="PRU00103"/>
    </source>
</evidence>
<keyword evidence="5" id="KW-0493">Microtubule</keyword>
<feature type="compositionally biased region" description="Basic and acidic residues" evidence="10">
    <location>
        <begin position="523"/>
        <end position="532"/>
    </location>
</feature>
<name>A0A9N9FQQ5_9GLOM</name>
<evidence type="ECO:0000256" key="8">
    <source>
        <dbReference type="ARBA" id="ARBA00023212"/>
    </source>
</evidence>
<feature type="compositionally biased region" description="Polar residues" evidence="10">
    <location>
        <begin position="1206"/>
        <end position="1217"/>
    </location>
</feature>
<feature type="compositionally biased region" description="Basic and acidic residues" evidence="10">
    <location>
        <begin position="649"/>
        <end position="659"/>
    </location>
</feature>
<feature type="region of interest" description="Disordered" evidence="10">
    <location>
        <begin position="241"/>
        <end position="291"/>
    </location>
</feature>
<proteinExistence type="inferred from homology"/>
<accession>A0A9N9FQQ5</accession>
<feature type="compositionally biased region" description="Basic and acidic residues" evidence="10">
    <location>
        <begin position="1294"/>
        <end position="1320"/>
    </location>
</feature>
<dbReference type="GO" id="GO:0090307">
    <property type="term" value="P:mitotic spindle assembly"/>
    <property type="evidence" value="ECO:0007669"/>
    <property type="project" value="TreeGrafter"/>
</dbReference>
<evidence type="ECO:0000259" key="11">
    <source>
        <dbReference type="SMART" id="SM01349"/>
    </source>
</evidence>
<evidence type="ECO:0000256" key="5">
    <source>
        <dbReference type="ARBA" id="ARBA00022701"/>
    </source>
</evidence>
<dbReference type="Pfam" id="PF12348">
    <property type="entry name" value="CLASP_N"/>
    <property type="match status" value="2"/>
</dbReference>
<evidence type="ECO:0000256" key="2">
    <source>
        <dbReference type="ARBA" id="ARBA00009549"/>
    </source>
</evidence>
<dbReference type="InterPro" id="IPR011989">
    <property type="entry name" value="ARM-like"/>
</dbReference>
<evidence type="ECO:0000256" key="1">
    <source>
        <dbReference type="ARBA" id="ARBA00004186"/>
    </source>
</evidence>
<feature type="region of interest" description="Disordered" evidence="10">
    <location>
        <begin position="1264"/>
        <end position="1349"/>
    </location>
</feature>
<dbReference type="GO" id="GO:0051301">
    <property type="term" value="P:cell division"/>
    <property type="evidence" value="ECO:0007669"/>
    <property type="project" value="UniProtKB-KW"/>
</dbReference>
<feature type="region of interest" description="Disordered" evidence="10">
    <location>
        <begin position="1206"/>
        <end position="1225"/>
    </location>
</feature>
<keyword evidence="4" id="KW-0132">Cell division</keyword>
<dbReference type="InterPro" id="IPR021133">
    <property type="entry name" value="HEAT_type_2"/>
</dbReference>
<evidence type="ECO:0000256" key="10">
    <source>
        <dbReference type="SAM" id="MobiDB-lite"/>
    </source>
</evidence>
<evidence type="ECO:0000256" key="7">
    <source>
        <dbReference type="ARBA" id="ARBA00022776"/>
    </source>
</evidence>
<keyword evidence="8" id="KW-0206">Cytoskeleton</keyword>
<comment type="subcellular location">
    <subcellularLocation>
        <location evidence="1">Cytoplasm</location>
        <location evidence="1">Cytoskeleton</location>
        <location evidence="1">Spindle</location>
    </subcellularLocation>
</comment>
<dbReference type="InterPro" id="IPR034085">
    <property type="entry name" value="TOG"/>
</dbReference>
<keyword evidence="7" id="KW-0498">Mitosis</keyword>
<feature type="region of interest" description="Disordered" evidence="10">
    <location>
        <begin position="988"/>
        <end position="1028"/>
    </location>
</feature>
<feature type="compositionally biased region" description="Pro residues" evidence="10">
    <location>
        <begin position="551"/>
        <end position="592"/>
    </location>
</feature>
<comment type="similarity">
    <text evidence="2">Belongs to the CLASP family.</text>
</comment>
<sequence>MTELVEEVIIALKGNDLDKKVDSLAKLEEELLEETPLEPQEIIQLIPSLRDALRGSQIAVSYAALECLNPFVSLIAATHPGQLKNVITAFSPAVIDKLGDAKDKVRDAALQILLTMYSSASTMNNGASITAILGKTIKETAFGHKQWRVREQILQWIIVCTQQNTDITLRQWVPYIVKLLEDPYEQVRETAKDMIVLLFRDAPAHAKSDLKRELKDQSIRPGIVDYILSKVAGNQSPNDIQYDRHFENHHTNGGAELTEDDYSNGETENEEVSKPSEFISRQTNSADSDIGSLQVDSAKELEREFQNLLTPFQGKESEQNWSVRERGINRMRSLVRGDAFTDYPEAFINGLKISIDGILKSLLSLRTTLSLASAGLIRDLATHLGPAIDPFADNILADLIRMVSSTKKLVSQAAANTANDLLQRASYHHRLITQLWHAMEDKNIQVRSYAIGFVKTVIISHGDRRDVMERSGGAETLEKCVKKGLTDASPKVRETCREVFWAFYEIFPDRGERIMKNLEPAVKKQVERDRPKNLVISTPTTNVSPTKRPTTPSPKRPTTPSPKRPTTPSPKRPTTPSPKRPTTPSPKRPTTPGPKRSTTPGPKRPVTPASPSEERNKYSSMGNSKRRSSYAATSSDSGASDNYSTQSEKITRKVTREQPKLATKPSLRSKSPAPPSMARSKSENPSPEAALRPKSPFSPQGKRISQIPPVPRKLTVIEQLQHVEWSTRVEGILNTAQLIVKRSLDSPYGKQGTVDHGKLTLPPDDVLSSALINMLYDPDSKVIESFFNENVFKELSKVIQLEQMIPKVLLIARDEENPDRAAMINHYLPSIKSAISTDKILAVLNKCLVSIGNFGTNIKKPSGFTTPQKRKILNGILTWFNEVASTKIKEAEEGHIKGYLGEEDKYKLTVEHVISFVPSIKETSENYEPLSDFLITLHKLNADIFESVLFTFDSKVLDIVGNIIGWEEELMEAEEEFLAEEQERLLEEKRRQDEEQQEAEKRAHEEMIQGHQKHEVEMQQKRELEKREQEFQAQMREYELELQQQREQREQRERILQQQREQREQWEREREQQKQREQELIQKQELELIKFEEESQLQRKHEAQLKRDQELQLKREREIQQEHESKREFEFHHRRELEFDEQYEHEMTEKEIQNWEYERGIDKQNMLLPRKSNLQRMASQPSLRQNQYRNSIKNSNVNDLVENQRVSQLSPNGTPQGSKDDGALWDNEKYEKVITQNKNLPRDLEFEDRINRLRQRDTIENFNERGDRSLSRNSRDSEWSQRYSPRTPWENDFDERNERSRYRSPRDYEESERDSSRDSGYKNMKSLNKDEQINQDTPKFRDNNLTEKSDKEHLNENHYNDVISEKDINQVKQMESKVKQTHEVPLNNVVSLPTIPREYKLSDFDERDPELKNLKELVEKLDAEENDLDKENVPENFVDATLHKPMSIVISEDTWKYLGSTLNGNINPFFVNPEDRYKNGGVVDSTLTPIKEVEMPEVFQISEKPNLQTNTLSNESYNKISSKFEEISVNQNDHADITLPSPLVSEISNGASNIFPPETTNGIMGTHNRAIMSSERMQTGLPLLKYIQEKRLLLVTNLARLNNHDVDDLVFRNLTRLSKETPLTNKELADDIWEHGERFGELITALIGFLSDPFQKNVGFKDSALILLGQLLINQFDYASDRRLERDILHVLLECRAEKSNGTYIHAEEILENYIRVVDSNGGLYALIDIMESNLFGATSQSSAQSGMKQGAFSALSWLVKRFDQKSLERQIGIIVPLTLKGINDPKAEIRKSVVDSLVAIYSVIGDDNTLFQYLAGLNPSQLNLLNYYFDRSRNQQRESIAARGVPA</sequence>
<feature type="compositionally biased region" description="Basic and acidic residues" evidence="10">
    <location>
        <begin position="1327"/>
        <end position="1349"/>
    </location>
</feature>
<keyword evidence="13" id="KW-1185">Reference proteome</keyword>
<feature type="compositionally biased region" description="Basic and acidic residues" evidence="10">
    <location>
        <begin position="1264"/>
        <end position="1279"/>
    </location>
</feature>
<dbReference type="EMBL" id="CAJVPV010003579">
    <property type="protein sequence ID" value="CAG8554968.1"/>
    <property type="molecule type" value="Genomic_DNA"/>
</dbReference>
<feature type="compositionally biased region" description="Acidic residues" evidence="10">
    <location>
        <begin position="257"/>
        <end position="270"/>
    </location>
</feature>
<keyword evidence="7" id="KW-0131">Cell cycle</keyword>
<dbReference type="InterPro" id="IPR016024">
    <property type="entry name" value="ARM-type_fold"/>
</dbReference>
<dbReference type="GO" id="GO:0008017">
    <property type="term" value="F:microtubule binding"/>
    <property type="evidence" value="ECO:0007669"/>
    <property type="project" value="TreeGrafter"/>
</dbReference>
<feature type="region of interest" description="Disordered" evidence="10">
    <location>
        <begin position="523"/>
        <end position="707"/>
    </location>
</feature>
<feature type="compositionally biased region" description="Basic and acidic residues" evidence="10">
    <location>
        <begin position="241"/>
        <end position="250"/>
    </location>
</feature>
<dbReference type="CDD" id="cd22265">
    <property type="entry name" value="UDM1_RNF168"/>
    <property type="match status" value="1"/>
</dbReference>
<evidence type="ECO:0000313" key="12">
    <source>
        <dbReference type="EMBL" id="CAG8554968.1"/>
    </source>
</evidence>
<evidence type="ECO:0000313" key="13">
    <source>
        <dbReference type="Proteomes" id="UP000789342"/>
    </source>
</evidence>
<gene>
    <name evidence="12" type="ORF">AMORRO_LOCUS5748</name>
</gene>
<keyword evidence="3" id="KW-0963">Cytoplasm</keyword>
<dbReference type="OrthoDB" id="46159at2759"/>
<keyword evidence="6" id="KW-0677">Repeat</keyword>
<feature type="region of interest" description="Disordered" evidence="10">
    <location>
        <begin position="1176"/>
        <end position="1200"/>
    </location>
</feature>
<dbReference type="SUPFAM" id="SSF48371">
    <property type="entry name" value="ARM repeat"/>
    <property type="match status" value="1"/>
</dbReference>
<feature type="domain" description="TOG" evidence="11">
    <location>
        <begin position="1613"/>
        <end position="1839"/>
    </location>
</feature>
<dbReference type="GO" id="GO:0005815">
    <property type="term" value="C:microtubule organizing center"/>
    <property type="evidence" value="ECO:0007669"/>
    <property type="project" value="TreeGrafter"/>
</dbReference>